<comment type="caution">
    <text evidence="1">The sequence shown here is derived from an EMBL/GenBank/DDBJ whole genome shotgun (WGS) entry which is preliminary data.</text>
</comment>
<protein>
    <submittedName>
        <fullName evidence="1">Uncharacterized protein</fullName>
    </submittedName>
</protein>
<dbReference type="AlphaFoldDB" id="A0A388LQ05"/>
<accession>A0A388LQ05</accession>
<evidence type="ECO:0000313" key="1">
    <source>
        <dbReference type="EMBL" id="GBG84293.1"/>
    </source>
</evidence>
<dbReference type="Gramene" id="GBG84293">
    <property type="protein sequence ID" value="GBG84293"/>
    <property type="gene ID" value="CBR_g38263"/>
</dbReference>
<gene>
    <name evidence="1" type="ORF">CBR_g38263</name>
</gene>
<proteinExistence type="predicted"/>
<evidence type="ECO:0000313" key="2">
    <source>
        <dbReference type="Proteomes" id="UP000265515"/>
    </source>
</evidence>
<reference evidence="1 2" key="1">
    <citation type="journal article" date="2018" name="Cell">
        <title>The Chara Genome: Secondary Complexity and Implications for Plant Terrestrialization.</title>
        <authorList>
            <person name="Nishiyama T."/>
            <person name="Sakayama H."/>
            <person name="Vries J.D."/>
            <person name="Buschmann H."/>
            <person name="Saint-Marcoux D."/>
            <person name="Ullrich K.K."/>
            <person name="Haas F.B."/>
            <person name="Vanderstraeten L."/>
            <person name="Becker D."/>
            <person name="Lang D."/>
            <person name="Vosolsobe S."/>
            <person name="Rombauts S."/>
            <person name="Wilhelmsson P.K.I."/>
            <person name="Janitza P."/>
            <person name="Kern R."/>
            <person name="Heyl A."/>
            <person name="Rumpler F."/>
            <person name="Villalobos L.I.A.C."/>
            <person name="Clay J.M."/>
            <person name="Skokan R."/>
            <person name="Toyoda A."/>
            <person name="Suzuki Y."/>
            <person name="Kagoshima H."/>
            <person name="Schijlen E."/>
            <person name="Tajeshwar N."/>
            <person name="Catarino B."/>
            <person name="Hetherington A.J."/>
            <person name="Saltykova A."/>
            <person name="Bonnot C."/>
            <person name="Breuninger H."/>
            <person name="Symeonidi A."/>
            <person name="Radhakrishnan G.V."/>
            <person name="Van Nieuwerburgh F."/>
            <person name="Deforce D."/>
            <person name="Chang C."/>
            <person name="Karol K.G."/>
            <person name="Hedrich R."/>
            <person name="Ulvskov P."/>
            <person name="Glockner G."/>
            <person name="Delwiche C.F."/>
            <person name="Petrasek J."/>
            <person name="Van de Peer Y."/>
            <person name="Friml J."/>
            <person name="Beilby M."/>
            <person name="Dolan L."/>
            <person name="Kohara Y."/>
            <person name="Sugano S."/>
            <person name="Fujiyama A."/>
            <person name="Delaux P.-M."/>
            <person name="Quint M."/>
            <person name="TheiBen G."/>
            <person name="Hagemann M."/>
            <person name="Harholt J."/>
            <person name="Dunand C."/>
            <person name="Zachgo S."/>
            <person name="Langdale J."/>
            <person name="Maumus F."/>
            <person name="Straeten D.V.D."/>
            <person name="Gould S.B."/>
            <person name="Rensing S.A."/>
        </authorList>
    </citation>
    <scope>NUCLEOTIDE SEQUENCE [LARGE SCALE GENOMIC DNA]</scope>
    <source>
        <strain evidence="1 2">S276</strain>
    </source>
</reference>
<organism evidence="1 2">
    <name type="scientific">Chara braunii</name>
    <name type="common">Braun's stonewort</name>
    <dbReference type="NCBI Taxonomy" id="69332"/>
    <lineage>
        <taxon>Eukaryota</taxon>
        <taxon>Viridiplantae</taxon>
        <taxon>Streptophyta</taxon>
        <taxon>Charophyceae</taxon>
        <taxon>Charales</taxon>
        <taxon>Characeae</taxon>
        <taxon>Chara</taxon>
    </lineage>
</organism>
<name>A0A388LQ05_CHABU</name>
<dbReference type="Proteomes" id="UP000265515">
    <property type="component" value="Unassembled WGS sequence"/>
</dbReference>
<keyword evidence="2" id="KW-1185">Reference proteome</keyword>
<sequence length="146" mass="16811">MEIDVVLRGWVLGRSIIFYEMRHRRGEDYGRDFDFEKGVTKHEVHHYEIGADGDTCHHLTVGFGFRKGLLRPMVVFARKVGTTIPNHWVGGVEVLADIINLLVSNVAMGYAGRLHDPTLYVDHADPPFANREYLHDEVRIMIDDFY</sequence>
<dbReference type="EMBL" id="BFEA01000470">
    <property type="protein sequence ID" value="GBG84293.1"/>
    <property type="molecule type" value="Genomic_DNA"/>
</dbReference>